<keyword evidence="7" id="KW-1185">Reference proteome</keyword>
<feature type="transmembrane region" description="Helical" evidence="4">
    <location>
        <begin position="122"/>
        <end position="141"/>
    </location>
</feature>
<dbReference type="InterPro" id="IPR011701">
    <property type="entry name" value="MFS"/>
</dbReference>
<feature type="transmembrane region" description="Helical" evidence="4">
    <location>
        <begin position="384"/>
        <end position="404"/>
    </location>
</feature>
<dbReference type="Proteomes" id="UP000799423">
    <property type="component" value="Unassembled WGS sequence"/>
</dbReference>
<sequence>MLLSQKEEPGCRQQDIKEAESESAIPLGNVTRVNASIIDEENDEYPEGGTQAWLVVAGAWCAMIPSMGLLNTIGVLQAWMSQHQLQDYSESNIGWVVSAYAFFLYIGAAQIGPIFDAHDIRWVIVPGSVGVVASLMCFSVSESYYQLFLSFGVLGGLSASLQFTPAISAVGHWFCKRRALATGIACTAGGIGGIFFPLLILYLAPRIGFPWTIRLIGLICAIMGVFASILLRKRLPHNKKAGASIDLLALRDKTYALTTLAVCLVEFAVFIPYTYISSYAIHAGMEQQHSYRLMALLNAGAIPGRALPGYVADRFGAFNTMSATSFICSIFIFALWLTAGSSEIAITAFAVLFGFWSGAAISLTPVCVASVCKIEDYGKRNGTTFSLASFATLIGVPIAGAIVQANEGEYVGLIVFAGASYLAACAAFVATRIVAGGWNRGIF</sequence>
<protein>
    <submittedName>
        <fullName evidence="6">MFS general substrate transporter</fullName>
    </submittedName>
</protein>
<keyword evidence="4" id="KW-0472">Membrane</keyword>
<dbReference type="InterPro" id="IPR020846">
    <property type="entry name" value="MFS_dom"/>
</dbReference>
<feature type="domain" description="Major facilitator superfamily (MFS) profile" evidence="5">
    <location>
        <begin position="52"/>
        <end position="435"/>
    </location>
</feature>
<evidence type="ECO:0000256" key="3">
    <source>
        <dbReference type="SAM" id="MobiDB-lite"/>
    </source>
</evidence>
<dbReference type="PROSITE" id="PS50850">
    <property type="entry name" value="MFS"/>
    <property type="match status" value="1"/>
</dbReference>
<feature type="transmembrane region" description="Helical" evidence="4">
    <location>
        <begin position="254"/>
        <end position="273"/>
    </location>
</feature>
<dbReference type="PANTHER" id="PTHR11360:SF240">
    <property type="entry name" value="MONOCARBOXYLATE TRANSPORTER (EUROFUNG)-RELATED"/>
    <property type="match status" value="1"/>
</dbReference>
<evidence type="ECO:0000313" key="7">
    <source>
        <dbReference type="Proteomes" id="UP000799423"/>
    </source>
</evidence>
<keyword evidence="4" id="KW-0812">Transmembrane</keyword>
<feature type="region of interest" description="Disordered" evidence="3">
    <location>
        <begin position="1"/>
        <end position="20"/>
    </location>
</feature>
<name>A0A6A7ATE9_9PLEO</name>
<feature type="transmembrane region" description="Helical" evidence="4">
    <location>
        <begin position="147"/>
        <end position="167"/>
    </location>
</feature>
<reference evidence="6" key="1">
    <citation type="submission" date="2020-01" db="EMBL/GenBank/DDBJ databases">
        <authorList>
            <consortium name="DOE Joint Genome Institute"/>
            <person name="Haridas S."/>
            <person name="Albert R."/>
            <person name="Binder M."/>
            <person name="Bloem J."/>
            <person name="Labutti K."/>
            <person name="Salamov A."/>
            <person name="Andreopoulos B."/>
            <person name="Baker S.E."/>
            <person name="Barry K."/>
            <person name="Bills G."/>
            <person name="Bluhm B.H."/>
            <person name="Cannon C."/>
            <person name="Castanera R."/>
            <person name="Culley D.E."/>
            <person name="Daum C."/>
            <person name="Ezra D."/>
            <person name="Gonzalez J.B."/>
            <person name="Henrissat B."/>
            <person name="Kuo A."/>
            <person name="Liang C."/>
            <person name="Lipzen A."/>
            <person name="Lutzoni F."/>
            <person name="Magnuson J."/>
            <person name="Mondo S."/>
            <person name="Nolan M."/>
            <person name="Ohm R."/>
            <person name="Pangilinan J."/>
            <person name="Park H.-J."/>
            <person name="Ramirez L."/>
            <person name="Alfaro M."/>
            <person name="Sun H."/>
            <person name="Tritt A."/>
            <person name="Yoshinaga Y."/>
            <person name="Zwiers L.-H."/>
            <person name="Turgeon B.G."/>
            <person name="Goodwin S.B."/>
            <person name="Spatafora J.W."/>
            <person name="Crous P.W."/>
            <person name="Grigoriev I.V."/>
        </authorList>
    </citation>
    <scope>NUCLEOTIDE SEQUENCE</scope>
    <source>
        <strain evidence="6">IPT5</strain>
    </source>
</reference>
<feature type="transmembrane region" description="Helical" evidence="4">
    <location>
        <begin position="179"/>
        <end position="205"/>
    </location>
</feature>
<evidence type="ECO:0000313" key="6">
    <source>
        <dbReference type="EMBL" id="KAF2845637.1"/>
    </source>
</evidence>
<evidence type="ECO:0000256" key="2">
    <source>
        <dbReference type="ARBA" id="ARBA00006727"/>
    </source>
</evidence>
<dbReference type="InterPro" id="IPR050327">
    <property type="entry name" value="Proton-linked_MCT"/>
</dbReference>
<feature type="transmembrane region" description="Helical" evidence="4">
    <location>
        <begin position="344"/>
        <end position="372"/>
    </location>
</feature>
<evidence type="ECO:0000259" key="5">
    <source>
        <dbReference type="PROSITE" id="PS50850"/>
    </source>
</evidence>
<dbReference type="Gene3D" id="1.20.1250.20">
    <property type="entry name" value="MFS general substrate transporter like domains"/>
    <property type="match status" value="2"/>
</dbReference>
<organism evidence="6 7">
    <name type="scientific">Plenodomus tracheiphilus IPT5</name>
    <dbReference type="NCBI Taxonomy" id="1408161"/>
    <lineage>
        <taxon>Eukaryota</taxon>
        <taxon>Fungi</taxon>
        <taxon>Dikarya</taxon>
        <taxon>Ascomycota</taxon>
        <taxon>Pezizomycotina</taxon>
        <taxon>Dothideomycetes</taxon>
        <taxon>Pleosporomycetidae</taxon>
        <taxon>Pleosporales</taxon>
        <taxon>Pleosporineae</taxon>
        <taxon>Leptosphaeriaceae</taxon>
        <taxon>Plenodomus</taxon>
    </lineage>
</organism>
<dbReference type="SUPFAM" id="SSF103473">
    <property type="entry name" value="MFS general substrate transporter"/>
    <property type="match status" value="1"/>
</dbReference>
<accession>A0A6A7ATE9</accession>
<dbReference type="PANTHER" id="PTHR11360">
    <property type="entry name" value="MONOCARBOXYLATE TRANSPORTER"/>
    <property type="match status" value="1"/>
</dbReference>
<evidence type="ECO:0000256" key="4">
    <source>
        <dbReference type="SAM" id="Phobius"/>
    </source>
</evidence>
<feature type="transmembrane region" description="Helical" evidence="4">
    <location>
        <begin position="211"/>
        <end position="231"/>
    </location>
</feature>
<dbReference type="Pfam" id="PF07690">
    <property type="entry name" value="MFS_1"/>
    <property type="match status" value="1"/>
</dbReference>
<dbReference type="GO" id="GO:0016020">
    <property type="term" value="C:membrane"/>
    <property type="evidence" value="ECO:0007669"/>
    <property type="project" value="UniProtKB-SubCell"/>
</dbReference>
<gene>
    <name evidence="6" type="ORF">T440DRAFT_434419</name>
</gene>
<feature type="transmembrane region" description="Helical" evidence="4">
    <location>
        <begin position="410"/>
        <end position="435"/>
    </location>
</feature>
<dbReference type="EMBL" id="MU006344">
    <property type="protein sequence ID" value="KAF2845637.1"/>
    <property type="molecule type" value="Genomic_DNA"/>
</dbReference>
<evidence type="ECO:0000256" key="1">
    <source>
        <dbReference type="ARBA" id="ARBA00004141"/>
    </source>
</evidence>
<comment type="subcellular location">
    <subcellularLocation>
        <location evidence="1">Membrane</location>
        <topology evidence="1">Multi-pass membrane protein</topology>
    </subcellularLocation>
</comment>
<dbReference type="OrthoDB" id="410267at2759"/>
<dbReference type="GO" id="GO:0022857">
    <property type="term" value="F:transmembrane transporter activity"/>
    <property type="evidence" value="ECO:0007669"/>
    <property type="project" value="InterPro"/>
</dbReference>
<feature type="transmembrane region" description="Helical" evidence="4">
    <location>
        <begin position="93"/>
        <end position="115"/>
    </location>
</feature>
<dbReference type="AlphaFoldDB" id="A0A6A7ATE9"/>
<feature type="transmembrane region" description="Helical" evidence="4">
    <location>
        <begin position="318"/>
        <end position="338"/>
    </location>
</feature>
<comment type="similarity">
    <text evidence="2">Belongs to the major facilitator superfamily. Monocarboxylate porter (TC 2.A.1.13) family.</text>
</comment>
<proteinExistence type="inferred from homology"/>
<feature type="transmembrane region" description="Helical" evidence="4">
    <location>
        <begin position="52"/>
        <end position="73"/>
    </location>
</feature>
<keyword evidence="4" id="KW-1133">Transmembrane helix</keyword>
<dbReference type="InterPro" id="IPR036259">
    <property type="entry name" value="MFS_trans_sf"/>
</dbReference>